<keyword evidence="3" id="KW-0472">Membrane</keyword>
<keyword evidence="2" id="KW-0732">Signal</keyword>
<dbReference type="PANTHER" id="PTHR35089">
    <property type="entry name" value="CHAPERONE PROTEIN SKP"/>
    <property type="match status" value="1"/>
</dbReference>
<evidence type="ECO:0000313" key="4">
    <source>
        <dbReference type="EMBL" id="OWP79665.1"/>
    </source>
</evidence>
<dbReference type="InterPro" id="IPR024930">
    <property type="entry name" value="Skp_dom_sf"/>
</dbReference>
<dbReference type="GO" id="GO:0050821">
    <property type="term" value="P:protein stabilization"/>
    <property type="evidence" value="ECO:0007669"/>
    <property type="project" value="TreeGrafter"/>
</dbReference>
<comment type="similarity">
    <text evidence="1">Belongs to the Skp family.</text>
</comment>
<dbReference type="Gene3D" id="3.30.910.20">
    <property type="entry name" value="Skp domain"/>
    <property type="match status" value="1"/>
</dbReference>
<dbReference type="EMBL" id="MTCY01000001">
    <property type="protein sequence ID" value="OWP79665.1"/>
    <property type="molecule type" value="Genomic_DNA"/>
</dbReference>
<evidence type="ECO:0000256" key="3">
    <source>
        <dbReference type="SAM" id="Phobius"/>
    </source>
</evidence>
<proteinExistence type="inferred from homology"/>
<evidence type="ECO:0000256" key="1">
    <source>
        <dbReference type="ARBA" id="ARBA00009091"/>
    </source>
</evidence>
<keyword evidence="3" id="KW-0812">Transmembrane</keyword>
<protein>
    <recommendedName>
        <fullName evidence="6">OmpH family outer membrane protein</fullName>
    </recommendedName>
</protein>
<dbReference type="Proteomes" id="UP000198034">
    <property type="component" value="Unassembled WGS sequence"/>
</dbReference>
<dbReference type="AlphaFoldDB" id="A0A246GE44"/>
<dbReference type="Pfam" id="PF03938">
    <property type="entry name" value="OmpH"/>
    <property type="match status" value="1"/>
</dbReference>
<reference evidence="4 5" key="1">
    <citation type="journal article" date="2017" name="Infect. Genet. Evol.">
        <title>Comparative genome analysis of fish pathogen Flavobacterium columnare reveals extensive sequence diversity within the species.</title>
        <authorList>
            <person name="Kayansamruaj P."/>
            <person name="Dong H.T."/>
            <person name="Hirono I."/>
            <person name="Kondo H."/>
            <person name="Senapin S."/>
            <person name="Rodkhum C."/>
        </authorList>
    </citation>
    <scope>NUCLEOTIDE SEQUENCE [LARGE SCALE GENOMIC DNA]</scope>
    <source>
        <strain evidence="4 5">1214</strain>
    </source>
</reference>
<dbReference type="GO" id="GO:0051082">
    <property type="term" value="F:unfolded protein binding"/>
    <property type="evidence" value="ECO:0007669"/>
    <property type="project" value="InterPro"/>
</dbReference>
<feature type="transmembrane region" description="Helical" evidence="3">
    <location>
        <begin position="21"/>
        <end position="41"/>
    </location>
</feature>
<organism evidence="4 5">
    <name type="scientific">Flavobacterium columnare</name>
    <dbReference type="NCBI Taxonomy" id="996"/>
    <lineage>
        <taxon>Bacteria</taxon>
        <taxon>Pseudomonadati</taxon>
        <taxon>Bacteroidota</taxon>
        <taxon>Flavobacteriia</taxon>
        <taxon>Flavobacteriales</taxon>
        <taxon>Flavobacteriaceae</taxon>
        <taxon>Flavobacterium</taxon>
    </lineage>
</organism>
<dbReference type="PROSITE" id="PS51257">
    <property type="entry name" value="PROKAR_LIPOPROTEIN"/>
    <property type="match status" value="1"/>
</dbReference>
<sequence>MDLNTIKTKLSFLKGYLSQSNYLNFILLILAVLSCFLILFFNTFFVTQEVVYVDNVKLFDGFNMTKEMKQIGEKDFNKKRKVLDSLYFLIQSPTIQKNHKEQLLKTFIPLKEEFENFNQSFGQTESAKIWKRIDSYIKEYSKEKGYKMVLGSFNGDRTVLYSDESINITPELITYINKRYEGKK</sequence>
<evidence type="ECO:0000313" key="5">
    <source>
        <dbReference type="Proteomes" id="UP000198034"/>
    </source>
</evidence>
<dbReference type="SUPFAM" id="SSF111384">
    <property type="entry name" value="OmpH-like"/>
    <property type="match status" value="1"/>
</dbReference>
<comment type="caution">
    <text evidence="4">The sequence shown here is derived from an EMBL/GenBank/DDBJ whole genome shotgun (WGS) entry which is preliminary data.</text>
</comment>
<dbReference type="SMART" id="SM00935">
    <property type="entry name" value="OmpH"/>
    <property type="match status" value="1"/>
</dbReference>
<keyword evidence="3" id="KW-1133">Transmembrane helix</keyword>
<accession>A0A246GE44</accession>
<dbReference type="OrthoDB" id="677272at2"/>
<dbReference type="GO" id="GO:0005829">
    <property type="term" value="C:cytosol"/>
    <property type="evidence" value="ECO:0007669"/>
    <property type="project" value="TreeGrafter"/>
</dbReference>
<dbReference type="InterPro" id="IPR005632">
    <property type="entry name" value="Chaperone_Skp"/>
</dbReference>
<name>A0A246GE44_9FLAO</name>
<evidence type="ECO:0008006" key="6">
    <source>
        <dbReference type="Google" id="ProtNLM"/>
    </source>
</evidence>
<evidence type="ECO:0000256" key="2">
    <source>
        <dbReference type="ARBA" id="ARBA00022729"/>
    </source>
</evidence>
<gene>
    <name evidence="4" type="ORF">BWK62_00035</name>
</gene>
<dbReference type="PANTHER" id="PTHR35089:SF1">
    <property type="entry name" value="CHAPERONE PROTEIN SKP"/>
    <property type="match status" value="1"/>
</dbReference>